<comment type="similarity">
    <text evidence="2 6">Belongs to the glycosyltransferase 1 family. Bacterial/plant glycogen synthase subfamily.</text>
</comment>
<evidence type="ECO:0000256" key="2">
    <source>
        <dbReference type="ARBA" id="ARBA00010281"/>
    </source>
</evidence>
<evidence type="ECO:0000256" key="3">
    <source>
        <dbReference type="ARBA" id="ARBA00022676"/>
    </source>
</evidence>
<reference evidence="8 9" key="1">
    <citation type="journal article" date="2011" name="Stand. Genomic Sci.">
        <title>Complete genome sequence of Deinococcus maricopensis type strain (LB-34).</title>
        <authorList>
            <person name="Pukall R."/>
            <person name="Zeytun A."/>
            <person name="Lucas S."/>
            <person name="Lapidus A."/>
            <person name="Hammon N."/>
            <person name="Deshpande S."/>
            <person name="Nolan M."/>
            <person name="Cheng J.F."/>
            <person name="Pitluck S."/>
            <person name="Liolios K."/>
            <person name="Pagani I."/>
            <person name="Mikhailova N."/>
            <person name="Ivanova N."/>
            <person name="Mavromatis K."/>
            <person name="Pati A."/>
            <person name="Tapia R."/>
            <person name="Han C."/>
            <person name="Goodwin L."/>
            <person name="Chen A."/>
            <person name="Palaniappan K."/>
            <person name="Land M."/>
            <person name="Hauser L."/>
            <person name="Chang Y.J."/>
            <person name="Jeffries C.D."/>
            <person name="Brambilla E.M."/>
            <person name="Rohde M."/>
            <person name="Goker M."/>
            <person name="Detter J.C."/>
            <person name="Woyke T."/>
            <person name="Bristow J."/>
            <person name="Eisen J.A."/>
            <person name="Markowitz V."/>
            <person name="Hugenholtz P."/>
            <person name="Kyrpides N.C."/>
            <person name="Klenk H.P."/>
        </authorList>
    </citation>
    <scope>NUCLEOTIDE SEQUENCE [LARGE SCALE GENOMIC DNA]</scope>
    <source>
        <strain evidence="9">DSM 21211 / LMG 22137 / NRRL B-23946 / LB-34</strain>
    </source>
</reference>
<dbReference type="RefSeq" id="WP_013557708.1">
    <property type="nucleotide sequence ID" value="NC_014958.1"/>
</dbReference>
<keyword evidence="5 6" id="KW-0320">Glycogen biosynthesis</keyword>
<evidence type="ECO:0000256" key="1">
    <source>
        <dbReference type="ARBA" id="ARBA00001478"/>
    </source>
</evidence>
<dbReference type="InterPro" id="IPR013534">
    <property type="entry name" value="Starch_synth_cat_dom"/>
</dbReference>
<protein>
    <recommendedName>
        <fullName evidence="6">Glycogen synthase</fullName>
        <ecNumber evidence="6">2.4.1.21</ecNumber>
    </recommendedName>
    <alternativeName>
        <fullName evidence="6">Starch [bacterial glycogen] synthase</fullName>
    </alternativeName>
</protein>
<evidence type="ECO:0000313" key="9">
    <source>
        <dbReference type="Proteomes" id="UP000008635"/>
    </source>
</evidence>
<keyword evidence="4 6" id="KW-0808">Transferase</keyword>
<keyword evidence="9" id="KW-1185">Reference proteome</keyword>
<dbReference type="eggNOG" id="COG0297">
    <property type="taxonomic scope" value="Bacteria"/>
</dbReference>
<name>E8UAW5_DEIML</name>
<dbReference type="EMBL" id="CP002454">
    <property type="protein sequence ID" value="ADV68204.1"/>
    <property type="molecule type" value="Genomic_DNA"/>
</dbReference>
<dbReference type="SUPFAM" id="SSF53756">
    <property type="entry name" value="UDP-Glycosyltransferase/glycogen phosphorylase"/>
    <property type="match status" value="1"/>
</dbReference>
<dbReference type="OrthoDB" id="9808590at2"/>
<dbReference type="GO" id="GO:0009011">
    <property type="term" value="F:alpha-1,4-glucan glucosyltransferase (ADP-glucose donor) activity"/>
    <property type="evidence" value="ECO:0007669"/>
    <property type="project" value="UniProtKB-UniRule"/>
</dbReference>
<evidence type="ECO:0000313" key="8">
    <source>
        <dbReference type="EMBL" id="ADV68204.1"/>
    </source>
</evidence>
<organism evidence="8 9">
    <name type="scientific">Deinococcus maricopensis (strain DSM 21211 / LMG 22137 / NRRL B-23946 / LB-34)</name>
    <dbReference type="NCBI Taxonomy" id="709986"/>
    <lineage>
        <taxon>Bacteria</taxon>
        <taxon>Thermotogati</taxon>
        <taxon>Deinococcota</taxon>
        <taxon>Deinococci</taxon>
        <taxon>Deinococcales</taxon>
        <taxon>Deinococcaceae</taxon>
        <taxon>Deinococcus</taxon>
    </lineage>
</organism>
<dbReference type="CDD" id="cd03791">
    <property type="entry name" value="GT5_Glycogen_synthase_DULL1-like"/>
    <property type="match status" value="1"/>
</dbReference>
<dbReference type="Pfam" id="PF08323">
    <property type="entry name" value="Glyco_transf_5"/>
    <property type="match status" value="1"/>
</dbReference>
<dbReference type="NCBIfam" id="TIGR02095">
    <property type="entry name" value="glgA"/>
    <property type="match status" value="1"/>
</dbReference>
<keyword evidence="3 6" id="KW-0328">Glycosyltransferase</keyword>
<dbReference type="Pfam" id="PF13692">
    <property type="entry name" value="Glyco_trans_1_4"/>
    <property type="match status" value="1"/>
</dbReference>
<sequence length="454" mass="48725">MSAFPMVVHVASEVFPFSRSGGLADVMDALPRALASLGVPVAVVSPWYADITQDVREVWRGADGWRLGEARAEGGVRFLFLGGPDFDRPGLYGPDDVPRFARWGAQLLPALAAAGVRAELLHGHDWAAGIAVARARQVGLRSVFTVHNLQYQGRWSMDLASVTELPGSAFSPEGLEYYGGVNLMKGGLVFADAVTTVSPTYAHEVTTPEFGEGLHGVLRARALHGALHGIVNGLDQVRWDPRADADVVPFGDLRGKAPNSARLRAEFGLDDAPIAAVVSRLVEQKGIDVLVQALPQLTRDWNVLVLGSGDPLLEAALTGWGHHPRVRYMSGMQEALAHRLYAGADVFLMPSRFEPCGLSQMISMRYGTLPVVRDTGGLRDTVPGDVGFLFGAEAPEALVGSMAEARAALAKPKVWGARVARAMGMDFSWAGPARQYGLLYERVMGRSADVTPAR</sequence>
<dbReference type="UniPathway" id="UPA00164"/>
<comment type="pathway">
    <text evidence="6">Glycan biosynthesis; glycogen biosynthesis.</text>
</comment>
<dbReference type="PANTHER" id="PTHR45825:SF11">
    <property type="entry name" value="ALPHA AMYLASE DOMAIN-CONTAINING PROTEIN"/>
    <property type="match status" value="1"/>
</dbReference>
<comment type="function">
    <text evidence="6">Synthesizes alpha-1,4-glucan chains using ADP-glucose.</text>
</comment>
<feature type="binding site" evidence="6">
    <location>
        <position position="19"/>
    </location>
    <ligand>
        <name>ADP-alpha-D-glucose</name>
        <dbReference type="ChEBI" id="CHEBI:57498"/>
    </ligand>
</feature>
<reference evidence="9" key="2">
    <citation type="submission" date="2011-01" db="EMBL/GenBank/DDBJ databases">
        <title>The complete genome of Deinococcus maricopensis DSM 21211.</title>
        <authorList>
            <consortium name="US DOE Joint Genome Institute (JGI-PGF)"/>
            <person name="Lucas S."/>
            <person name="Copeland A."/>
            <person name="Lapidus A."/>
            <person name="Goodwin L."/>
            <person name="Pitluck S."/>
            <person name="Kyrpides N."/>
            <person name="Mavromatis K."/>
            <person name="Pagani I."/>
            <person name="Ivanova N."/>
            <person name="Ovchinnikova G."/>
            <person name="Zeytun A."/>
            <person name="Detter J.C."/>
            <person name="Han C."/>
            <person name="Land M."/>
            <person name="Hauser L."/>
            <person name="Markowitz V."/>
            <person name="Cheng J.-F."/>
            <person name="Hugenholtz P."/>
            <person name="Woyke T."/>
            <person name="Wu D."/>
            <person name="Pukall R."/>
            <person name="Gehrich-Schroeter G."/>
            <person name="Brambilla E."/>
            <person name="Klenk H.-P."/>
            <person name="Eisen J.A."/>
        </authorList>
    </citation>
    <scope>NUCLEOTIDE SEQUENCE [LARGE SCALE GENOMIC DNA]</scope>
    <source>
        <strain evidence="9">DSM 21211 / LMG 22137 / NRRL B-23946 / LB-34</strain>
    </source>
</reference>
<proteinExistence type="inferred from homology"/>
<evidence type="ECO:0000259" key="7">
    <source>
        <dbReference type="Pfam" id="PF08323"/>
    </source>
</evidence>
<dbReference type="Proteomes" id="UP000008635">
    <property type="component" value="Chromosome"/>
</dbReference>
<feature type="domain" description="Starch synthase catalytic" evidence="7">
    <location>
        <begin position="7"/>
        <end position="219"/>
    </location>
</feature>
<evidence type="ECO:0000256" key="4">
    <source>
        <dbReference type="ARBA" id="ARBA00022679"/>
    </source>
</evidence>
<dbReference type="STRING" id="709986.Deima_2570"/>
<dbReference type="HOGENOM" id="CLU_009583_18_2_0"/>
<dbReference type="GO" id="GO:0005978">
    <property type="term" value="P:glycogen biosynthetic process"/>
    <property type="evidence" value="ECO:0007669"/>
    <property type="project" value="UniProtKB-UniRule"/>
</dbReference>
<gene>
    <name evidence="6" type="primary">glgA</name>
    <name evidence="8" type="ordered locus">Deima_2570</name>
</gene>
<evidence type="ECO:0000256" key="6">
    <source>
        <dbReference type="HAMAP-Rule" id="MF_00484"/>
    </source>
</evidence>
<comment type="catalytic activity">
    <reaction evidence="1 6">
        <text>[(1-&gt;4)-alpha-D-glucosyl](n) + ADP-alpha-D-glucose = [(1-&gt;4)-alpha-D-glucosyl](n+1) + ADP + H(+)</text>
        <dbReference type="Rhea" id="RHEA:18189"/>
        <dbReference type="Rhea" id="RHEA-COMP:9584"/>
        <dbReference type="Rhea" id="RHEA-COMP:9587"/>
        <dbReference type="ChEBI" id="CHEBI:15378"/>
        <dbReference type="ChEBI" id="CHEBI:15444"/>
        <dbReference type="ChEBI" id="CHEBI:57498"/>
        <dbReference type="ChEBI" id="CHEBI:456216"/>
        <dbReference type="EC" id="2.4.1.21"/>
    </reaction>
</comment>
<evidence type="ECO:0000256" key="5">
    <source>
        <dbReference type="ARBA" id="ARBA00023056"/>
    </source>
</evidence>
<dbReference type="GO" id="GO:0004373">
    <property type="term" value="F:alpha-1,4-glucan glucosyltransferase (UDP-glucose donor) activity"/>
    <property type="evidence" value="ECO:0007669"/>
    <property type="project" value="InterPro"/>
</dbReference>
<dbReference type="InterPro" id="IPR011835">
    <property type="entry name" value="GS/SS"/>
</dbReference>
<accession>E8UAW5</accession>
<dbReference type="PANTHER" id="PTHR45825">
    <property type="entry name" value="GRANULE-BOUND STARCH SYNTHASE 1, CHLOROPLASTIC/AMYLOPLASTIC"/>
    <property type="match status" value="1"/>
</dbReference>
<dbReference type="KEGG" id="dmr:Deima_2570"/>
<dbReference type="Gene3D" id="3.40.50.2000">
    <property type="entry name" value="Glycogen Phosphorylase B"/>
    <property type="match status" value="2"/>
</dbReference>
<dbReference type="EC" id="2.4.1.21" evidence="6"/>
<dbReference type="HAMAP" id="MF_00484">
    <property type="entry name" value="Glycogen_synth"/>
    <property type="match status" value="1"/>
</dbReference>
<dbReference type="AlphaFoldDB" id="E8UAW5"/>